<organism evidence="2 3">
    <name type="scientific">Mycolicibacterium brisbanense</name>
    <dbReference type="NCBI Taxonomy" id="146020"/>
    <lineage>
        <taxon>Bacteria</taxon>
        <taxon>Bacillati</taxon>
        <taxon>Actinomycetota</taxon>
        <taxon>Actinomycetes</taxon>
        <taxon>Mycobacteriales</taxon>
        <taxon>Mycobacteriaceae</taxon>
        <taxon>Mycolicibacterium</taxon>
    </lineage>
</organism>
<accession>A0A100W346</accession>
<evidence type="ECO:0000313" key="2">
    <source>
        <dbReference type="EMBL" id="GAS90742.1"/>
    </source>
</evidence>
<keyword evidence="3" id="KW-1185">Reference proteome</keyword>
<dbReference type="Pfam" id="PF11716">
    <property type="entry name" value="MDMPI_N"/>
    <property type="match status" value="1"/>
</dbReference>
<name>A0A100W346_9MYCO</name>
<dbReference type="Proteomes" id="UP000069620">
    <property type="component" value="Unassembled WGS sequence"/>
</dbReference>
<dbReference type="NCBIfam" id="TIGR03083">
    <property type="entry name" value="maleylpyruvate isomerase family mycothiol-dependent enzyme"/>
    <property type="match status" value="1"/>
</dbReference>
<dbReference type="EMBL" id="BCSX01000043">
    <property type="protein sequence ID" value="GAS90742.1"/>
    <property type="molecule type" value="Genomic_DNA"/>
</dbReference>
<gene>
    <name evidence="2" type="ORF">RMCB_4838</name>
</gene>
<proteinExistence type="predicted"/>
<dbReference type="InterPro" id="IPR024344">
    <property type="entry name" value="MDMPI_metal-binding"/>
</dbReference>
<evidence type="ECO:0000313" key="3">
    <source>
        <dbReference type="Proteomes" id="UP000069620"/>
    </source>
</evidence>
<dbReference type="InterPro" id="IPR034660">
    <property type="entry name" value="DinB/YfiT-like"/>
</dbReference>
<reference evidence="3" key="2">
    <citation type="submission" date="2016-02" db="EMBL/GenBank/DDBJ databases">
        <title>Draft genome sequence of five rapidly growing Mycobacterium species.</title>
        <authorList>
            <person name="Katahira K."/>
            <person name="Gotou Y."/>
            <person name="Iida K."/>
            <person name="Ogura Y."/>
            <person name="Hayashi T."/>
        </authorList>
    </citation>
    <scope>NUCLEOTIDE SEQUENCE [LARGE SCALE GENOMIC DNA]</scope>
    <source>
        <strain evidence="3">JCM15654</strain>
    </source>
</reference>
<dbReference type="InterPro" id="IPR017519">
    <property type="entry name" value="CHP03085"/>
</dbReference>
<dbReference type="AlphaFoldDB" id="A0A100W346"/>
<dbReference type="NCBIfam" id="TIGR03085">
    <property type="entry name" value="TIGR03085 family metal-binding protein"/>
    <property type="match status" value="1"/>
</dbReference>
<dbReference type="InterPro" id="IPR017517">
    <property type="entry name" value="Maleyloyr_isom"/>
</dbReference>
<dbReference type="STRING" id="146020.RMCB_4838"/>
<comment type="caution">
    <text evidence="2">The sequence shown here is derived from an EMBL/GenBank/DDBJ whole genome shotgun (WGS) entry which is preliminary data.</text>
</comment>
<dbReference type="SUPFAM" id="SSF109854">
    <property type="entry name" value="DinB/YfiT-like putative metalloenzymes"/>
    <property type="match status" value="1"/>
</dbReference>
<reference evidence="3" key="1">
    <citation type="journal article" date="2016" name="Genome Announc.">
        <title>Draft Genome Sequences of Five Rapidly Growing Mycobacterium Species, M. thermoresistibile, M. fortuitum subsp. acetamidolyticum, M. canariasense, M. brisbanense, and M. novocastrense.</title>
        <authorList>
            <person name="Katahira K."/>
            <person name="Ogura Y."/>
            <person name="Gotoh Y."/>
            <person name="Hayashi T."/>
        </authorList>
    </citation>
    <scope>NUCLEOTIDE SEQUENCE [LARGE SCALE GENOMIC DNA]</scope>
    <source>
        <strain evidence="3">JCM15654</strain>
    </source>
</reference>
<dbReference type="GO" id="GO:0046872">
    <property type="term" value="F:metal ion binding"/>
    <property type="evidence" value="ECO:0007669"/>
    <property type="project" value="InterPro"/>
</dbReference>
<dbReference type="RefSeq" id="WP_062830821.1">
    <property type="nucleotide sequence ID" value="NZ_BCSX01000043.1"/>
</dbReference>
<evidence type="ECO:0000259" key="1">
    <source>
        <dbReference type="Pfam" id="PF11716"/>
    </source>
</evidence>
<protein>
    <submittedName>
        <fullName evidence="2">TIGR03085 family protein</fullName>
    </submittedName>
</protein>
<dbReference type="OrthoDB" id="3268903at2"/>
<feature type="domain" description="Mycothiol-dependent maleylpyruvate isomerase metal-binding" evidence="1">
    <location>
        <begin position="4"/>
        <end position="55"/>
    </location>
</feature>
<sequence length="208" mass="22421">MSTAAKRERAALVETMRGAGPDAPTLCEGWNARDLAAHLVVRERRLDAAPGILVPQLAGYTAKVQDQVTADTDWAELVDKIAAGPPLYSPFFLLDPLINVGEMFIHNEDVRRAQPDWKARELDDATVSALARMVPNMARMTMSKSPARVTLNTPEGKTLTTIGRGPEVIVTGAPGELLMFVAGREQADVTFSGDDDAVAALRSARRGL</sequence>